<dbReference type="GO" id="GO:0005637">
    <property type="term" value="C:nuclear inner membrane"/>
    <property type="evidence" value="ECO:0007669"/>
    <property type="project" value="UniProtKB-SubCell"/>
</dbReference>
<keyword evidence="2 7" id="KW-1133">Transmembrane helix</keyword>
<dbReference type="InterPro" id="IPR045119">
    <property type="entry name" value="SUN1-5"/>
</dbReference>
<evidence type="ECO:0000256" key="4">
    <source>
        <dbReference type="ARBA" id="ARBA00023136"/>
    </source>
</evidence>
<feature type="transmembrane region" description="Helical" evidence="7">
    <location>
        <begin position="293"/>
        <end position="312"/>
    </location>
</feature>
<keyword evidence="3" id="KW-0175">Coiled coil</keyword>
<proteinExistence type="predicted"/>
<dbReference type="PANTHER" id="PTHR12911">
    <property type="entry name" value="SAD1/UNC-84-LIKE PROTEIN-RELATED"/>
    <property type="match status" value="1"/>
</dbReference>
<keyword evidence="10" id="KW-1185">Reference proteome</keyword>
<dbReference type="FunFam" id="2.60.120.260:FF:000009">
    <property type="entry name" value="SUN domain-containing protein 1 isoform X1"/>
    <property type="match status" value="1"/>
</dbReference>
<dbReference type="Pfam" id="PF07738">
    <property type="entry name" value="Sad1_UNC"/>
    <property type="match status" value="1"/>
</dbReference>
<evidence type="ECO:0000313" key="9">
    <source>
        <dbReference type="EMBL" id="CAJ1075003.1"/>
    </source>
</evidence>
<dbReference type="EMBL" id="OY660879">
    <property type="protein sequence ID" value="CAJ1075003.1"/>
    <property type="molecule type" value="Genomic_DNA"/>
</dbReference>
<feature type="region of interest" description="Disordered" evidence="6">
    <location>
        <begin position="499"/>
        <end position="530"/>
    </location>
</feature>
<dbReference type="GO" id="GO:0043495">
    <property type="term" value="F:protein-membrane adaptor activity"/>
    <property type="evidence" value="ECO:0007669"/>
    <property type="project" value="TreeGrafter"/>
</dbReference>
<organism evidence="9 10">
    <name type="scientific">Xyrichtys novacula</name>
    <name type="common">Pearly razorfish</name>
    <name type="synonym">Hemipteronotus novacula</name>
    <dbReference type="NCBI Taxonomy" id="13765"/>
    <lineage>
        <taxon>Eukaryota</taxon>
        <taxon>Metazoa</taxon>
        <taxon>Chordata</taxon>
        <taxon>Craniata</taxon>
        <taxon>Vertebrata</taxon>
        <taxon>Euteleostomi</taxon>
        <taxon>Actinopterygii</taxon>
        <taxon>Neopterygii</taxon>
        <taxon>Teleostei</taxon>
        <taxon>Neoteleostei</taxon>
        <taxon>Acanthomorphata</taxon>
        <taxon>Eupercaria</taxon>
        <taxon>Labriformes</taxon>
        <taxon>Labridae</taxon>
        <taxon>Xyrichtys</taxon>
    </lineage>
</organism>
<dbReference type="Proteomes" id="UP001178508">
    <property type="component" value="Chromosome 16"/>
</dbReference>
<keyword evidence="4 7" id="KW-0472">Membrane</keyword>
<evidence type="ECO:0000313" key="10">
    <source>
        <dbReference type="Proteomes" id="UP001178508"/>
    </source>
</evidence>
<name>A0AAV1GNA4_XYRNO</name>
<feature type="compositionally biased region" description="Low complexity" evidence="6">
    <location>
        <begin position="46"/>
        <end position="57"/>
    </location>
</feature>
<evidence type="ECO:0000256" key="1">
    <source>
        <dbReference type="ARBA" id="ARBA00022692"/>
    </source>
</evidence>
<gene>
    <name evidence="9" type="ORF">XNOV1_A033597</name>
</gene>
<dbReference type="PANTHER" id="PTHR12911:SF23">
    <property type="entry name" value="SUN DOMAIN-CONTAINING PROTEIN 1"/>
    <property type="match status" value="1"/>
</dbReference>
<evidence type="ECO:0000259" key="8">
    <source>
        <dbReference type="PROSITE" id="PS51469"/>
    </source>
</evidence>
<reference evidence="9" key="1">
    <citation type="submission" date="2023-08" db="EMBL/GenBank/DDBJ databases">
        <authorList>
            <person name="Alioto T."/>
            <person name="Alioto T."/>
            <person name="Gomez Garrido J."/>
        </authorList>
    </citation>
    <scope>NUCLEOTIDE SEQUENCE</scope>
</reference>
<feature type="region of interest" description="Disordered" evidence="6">
    <location>
        <begin position="16"/>
        <end position="57"/>
    </location>
</feature>
<keyword evidence="1 7" id="KW-0812">Transmembrane</keyword>
<feature type="domain" description="SUN" evidence="8">
    <location>
        <begin position="717"/>
        <end position="878"/>
    </location>
</feature>
<evidence type="ECO:0000256" key="3">
    <source>
        <dbReference type="ARBA" id="ARBA00023054"/>
    </source>
</evidence>
<comment type="subcellular location">
    <subcellularLocation>
        <location evidence="5">Nucleus inner membrane</location>
        <topology evidence="5">Single-pass type II membrane protein</topology>
    </subcellularLocation>
</comment>
<evidence type="ECO:0000256" key="2">
    <source>
        <dbReference type="ARBA" id="ARBA00022989"/>
    </source>
</evidence>
<protein>
    <submittedName>
        <fullName evidence="9">SUN domain-containing protein 1 isoform X4</fullName>
    </submittedName>
</protein>
<dbReference type="AlphaFoldDB" id="A0AAV1GNA4"/>
<evidence type="ECO:0000256" key="6">
    <source>
        <dbReference type="SAM" id="MobiDB-lite"/>
    </source>
</evidence>
<accession>A0AAV1GNA4</accession>
<evidence type="ECO:0000256" key="7">
    <source>
        <dbReference type="SAM" id="Phobius"/>
    </source>
</evidence>
<feature type="compositionally biased region" description="Basic and acidic residues" evidence="6">
    <location>
        <begin position="508"/>
        <end position="519"/>
    </location>
</feature>
<dbReference type="Gene3D" id="2.60.120.260">
    <property type="entry name" value="Galactose-binding domain-like"/>
    <property type="match status" value="1"/>
</dbReference>
<feature type="compositionally biased region" description="Low complexity" evidence="6">
    <location>
        <begin position="130"/>
        <end position="143"/>
    </location>
</feature>
<feature type="region of interest" description="Disordered" evidence="6">
    <location>
        <begin position="104"/>
        <end position="143"/>
    </location>
</feature>
<evidence type="ECO:0000256" key="5">
    <source>
        <dbReference type="ARBA" id="ARBA00037816"/>
    </source>
</evidence>
<feature type="transmembrane region" description="Helical" evidence="7">
    <location>
        <begin position="263"/>
        <end position="286"/>
    </location>
</feature>
<sequence length="880" mass="97152">MSRRSLRLQTSAGLYDNGSLADYSQNHSSSYTSTRRETRTTRSKKQQSSSGSLSLSLSQAVTPRKTLSFTAMSTPINSSSSVQESIQESEASLLTPILDQSHLRQRSVTTTTTTTSVDGHWGKSHRADHSSSSVNGDASASTSKSHASLHNGYICKDCSLHSQKSDSSTITQTSSSPLSSQAAVASSDAFFAASSSSSSSPFTSIYSRDRSRRNKTGYCLLQPGYCVVRAGKALGSGAGTVLQRLLSVFWMLLAAPVKAGRGLLWFLANGWYQLVSLMSLLNVFFLTRILPQLWKLLLLLIPLLLLLAWWFWGPSTAALLAYLPGKNLTEWRPVSAIALLSNLWPASAPAPNPAPVPAVETPFEQTPSTPVSQAPPILPPVAVSGVDLERLERVEQQLALLWERVKQGDQTQEQRHGDVLGLYGTLREQLQTQTDKESLGLWVSSLLEQRLGVLRAELEQENTNRAQSEEQQKQHQESHALRLAEVELLLRELADKTEKVQKKQQQYENEKKQEKEKEVPPPAAAAPDPVSVGVKQEDHDALLVEVQRLEVELGKIRQDLQGVLGCKGKCEQLETLQDTISAQVSSQVSSQVRKELQALFFGSGGSEQQQGEVPESLVLWLSQRYVSTPDLQALLASLEMNILKNVSLQLEQNRAQTLGEAESKAKSIVQTVTGSVKHSVSAEGMSEEHVKLIVQNALRLYSQDRTGLVDYALESGGGSILSTRCSETYETKTALMSLFGLPLWYFSQSPRVVIQPDVYPGNCWAFKGSQGYLVIRLSLRILPTSFCLEHIPKALSPTGNITSAPQNFTVYGLDDEYQEEGKLLGHYTYQEDGESLQSFPVMEQNDKSFQIIEVRVLSNWGHPEYTCLYRFRVHGEPRPQ</sequence>
<dbReference type="GO" id="GO:0034993">
    <property type="term" value="C:meiotic nuclear membrane microtubule tethering complex"/>
    <property type="evidence" value="ECO:0007669"/>
    <property type="project" value="TreeGrafter"/>
</dbReference>
<dbReference type="PROSITE" id="PS51469">
    <property type="entry name" value="SUN"/>
    <property type="match status" value="1"/>
</dbReference>
<dbReference type="InterPro" id="IPR012919">
    <property type="entry name" value="SUN_dom"/>
</dbReference>